<accession>A0A7W6DEC3</accession>
<dbReference type="EMBL" id="JACIEE010000009">
    <property type="protein sequence ID" value="MBB3979080.1"/>
    <property type="molecule type" value="Genomic_DNA"/>
</dbReference>
<proteinExistence type="predicted"/>
<reference evidence="1 2" key="1">
    <citation type="submission" date="2020-08" db="EMBL/GenBank/DDBJ databases">
        <title>Genomic Encyclopedia of Type Strains, Phase IV (KMG-IV): sequencing the most valuable type-strain genomes for metagenomic binning, comparative biology and taxonomic classification.</title>
        <authorList>
            <person name="Goeker M."/>
        </authorList>
    </citation>
    <scope>NUCLEOTIDE SEQUENCE [LARGE SCALE GENOMIC DNA]</scope>
    <source>
        <strain evidence="1 2">DSM 100211</strain>
    </source>
</reference>
<dbReference type="AlphaFoldDB" id="A0A7W6DEC3"/>
<evidence type="ECO:0000313" key="2">
    <source>
        <dbReference type="Proteomes" id="UP000574761"/>
    </source>
</evidence>
<keyword evidence="2" id="KW-1185">Reference proteome</keyword>
<comment type="caution">
    <text evidence="1">The sequence shown here is derived from an EMBL/GenBank/DDBJ whole genome shotgun (WGS) entry which is preliminary data.</text>
</comment>
<dbReference type="RefSeq" id="WP_183807329.1">
    <property type="nucleotide sequence ID" value="NZ_JACIEE010000009.1"/>
</dbReference>
<dbReference type="Proteomes" id="UP000574761">
    <property type="component" value="Unassembled WGS sequence"/>
</dbReference>
<sequence>MLQRHLLIARQAQVGKCTLDGAEPFERAEIVSDLSNDFSTPFDQPKYRSVYLV</sequence>
<organism evidence="1 2">
    <name type="scientific">Mycoplana azooxidifex</name>
    <dbReference type="NCBI Taxonomy" id="1636188"/>
    <lineage>
        <taxon>Bacteria</taxon>
        <taxon>Pseudomonadati</taxon>
        <taxon>Pseudomonadota</taxon>
        <taxon>Alphaproteobacteria</taxon>
        <taxon>Hyphomicrobiales</taxon>
        <taxon>Rhizobiaceae</taxon>
        <taxon>Mycoplana</taxon>
    </lineage>
</organism>
<evidence type="ECO:0000313" key="1">
    <source>
        <dbReference type="EMBL" id="MBB3979080.1"/>
    </source>
</evidence>
<name>A0A7W6DEC3_9HYPH</name>
<gene>
    <name evidence="1" type="ORF">GGQ64_004316</name>
</gene>
<protein>
    <submittedName>
        <fullName evidence="1">Uncharacterized protein</fullName>
    </submittedName>
</protein>